<evidence type="ECO:0000313" key="2">
    <source>
        <dbReference type="EMBL" id="JAW13685.1"/>
    </source>
</evidence>
<evidence type="ECO:0000256" key="1">
    <source>
        <dbReference type="SAM" id="Phobius"/>
    </source>
</evidence>
<feature type="transmembrane region" description="Helical" evidence="1">
    <location>
        <begin position="124"/>
        <end position="145"/>
    </location>
</feature>
<organism evidence="2">
    <name type="scientific">Panstrongylus lignarius</name>
    <dbReference type="NCBI Taxonomy" id="156445"/>
    <lineage>
        <taxon>Eukaryota</taxon>
        <taxon>Metazoa</taxon>
        <taxon>Ecdysozoa</taxon>
        <taxon>Arthropoda</taxon>
        <taxon>Hexapoda</taxon>
        <taxon>Insecta</taxon>
        <taxon>Pterygota</taxon>
        <taxon>Neoptera</taxon>
        <taxon>Paraneoptera</taxon>
        <taxon>Hemiptera</taxon>
        <taxon>Heteroptera</taxon>
        <taxon>Panheteroptera</taxon>
        <taxon>Cimicomorpha</taxon>
        <taxon>Reduviidae</taxon>
        <taxon>Triatominae</taxon>
        <taxon>Panstrongylus</taxon>
    </lineage>
</organism>
<dbReference type="AlphaFoldDB" id="A0A224XMI0"/>
<keyword evidence="1" id="KW-0472">Membrane</keyword>
<proteinExistence type="predicted"/>
<dbReference type="EMBL" id="GFTR01002741">
    <property type="protein sequence ID" value="JAW13685.1"/>
    <property type="molecule type" value="Transcribed_RNA"/>
</dbReference>
<reference evidence="2" key="1">
    <citation type="journal article" date="2018" name="PLoS Negl. Trop. Dis.">
        <title>An insight into the salivary gland and fat body transcriptome of Panstrongylus lignarius (Hemiptera: Heteroptera), the main vector of Chagas disease in Peru.</title>
        <authorList>
            <person name="Nevoa J.C."/>
            <person name="Mendes M.T."/>
            <person name="da Silva M.V."/>
            <person name="Soares S.C."/>
            <person name="Oliveira C.J.F."/>
            <person name="Ribeiro J.M.C."/>
        </authorList>
    </citation>
    <scope>NUCLEOTIDE SEQUENCE</scope>
</reference>
<keyword evidence="1" id="KW-1133">Transmembrane helix</keyword>
<keyword evidence="1" id="KW-0812">Transmembrane</keyword>
<sequence length="163" mass="18708">MSSPTILNWKSNRSLLFLLWLWLWWLLLLLPMLSITDNITTIRCPAAAGSTSEQRGHIASTARAVLFCMIGRHYGTGGRCGHRRRRWAGPFFYANDRCGSTSSYWFNTTGSLQCCHNTPPITTLIFLFLFKILASFSTTTVNNYFARRTCQRYSRFDTSTEEL</sequence>
<accession>A0A224XMI0</accession>
<protein>
    <submittedName>
        <fullName evidence="2">Uncharacterized protein</fullName>
    </submittedName>
</protein>
<name>A0A224XMI0_9HEMI</name>